<dbReference type="KEGG" id="fvr:FVEG_09793"/>
<dbReference type="GeneID" id="30067428"/>
<evidence type="ECO:0000256" key="1">
    <source>
        <dbReference type="SAM" id="Coils"/>
    </source>
</evidence>
<accession>W7MSK2</accession>
<organism evidence="2 3">
    <name type="scientific">Gibberella moniliformis (strain M3125 / FGSC 7600)</name>
    <name type="common">Maize ear and stalk rot fungus</name>
    <name type="synonym">Fusarium verticillioides</name>
    <dbReference type="NCBI Taxonomy" id="334819"/>
    <lineage>
        <taxon>Eukaryota</taxon>
        <taxon>Fungi</taxon>
        <taxon>Dikarya</taxon>
        <taxon>Ascomycota</taxon>
        <taxon>Pezizomycotina</taxon>
        <taxon>Sordariomycetes</taxon>
        <taxon>Hypocreomycetidae</taxon>
        <taxon>Hypocreales</taxon>
        <taxon>Nectriaceae</taxon>
        <taxon>Fusarium</taxon>
        <taxon>Fusarium fujikuroi species complex</taxon>
    </lineage>
</organism>
<gene>
    <name evidence="2" type="ORF">FVEG_09793</name>
</gene>
<keyword evidence="3" id="KW-1185">Reference proteome</keyword>
<dbReference type="AlphaFoldDB" id="W7MSK2"/>
<protein>
    <submittedName>
        <fullName evidence="2">Uncharacterized protein</fullName>
    </submittedName>
</protein>
<feature type="coiled-coil region" evidence="1">
    <location>
        <begin position="59"/>
        <end position="163"/>
    </location>
</feature>
<dbReference type="EMBL" id="DS022254">
    <property type="protein sequence ID" value="EWG50635.1"/>
    <property type="molecule type" value="Genomic_DNA"/>
</dbReference>
<dbReference type="EMBL" id="CM000578">
    <property type="protein sequence ID" value="EWG50635.1"/>
    <property type="molecule type" value="Genomic_DNA"/>
</dbReference>
<evidence type="ECO:0000313" key="3">
    <source>
        <dbReference type="Proteomes" id="UP000009096"/>
    </source>
</evidence>
<dbReference type="OrthoDB" id="5421041at2759"/>
<dbReference type="Proteomes" id="UP000009096">
    <property type="component" value="Chromosome 1"/>
</dbReference>
<reference evidence="2 3" key="1">
    <citation type="journal article" date="2010" name="Nature">
        <title>Comparative genomics reveals mobile pathogenicity chromosomes in Fusarium.</title>
        <authorList>
            <person name="Ma L.J."/>
            <person name="van der Does H.C."/>
            <person name="Borkovich K.A."/>
            <person name="Coleman J.J."/>
            <person name="Daboussi M.J."/>
            <person name="Di Pietro A."/>
            <person name="Dufresne M."/>
            <person name="Freitag M."/>
            <person name="Grabherr M."/>
            <person name="Henrissat B."/>
            <person name="Houterman P.M."/>
            <person name="Kang S."/>
            <person name="Shim W.B."/>
            <person name="Woloshuk C."/>
            <person name="Xie X."/>
            <person name="Xu J.R."/>
            <person name="Antoniw J."/>
            <person name="Baker S.E."/>
            <person name="Bluhm B.H."/>
            <person name="Breakspear A."/>
            <person name="Brown D.W."/>
            <person name="Butchko R.A."/>
            <person name="Chapman S."/>
            <person name="Coulson R."/>
            <person name="Coutinho P.M."/>
            <person name="Danchin E.G."/>
            <person name="Diener A."/>
            <person name="Gale L.R."/>
            <person name="Gardiner D.M."/>
            <person name="Goff S."/>
            <person name="Hammond-Kosack K.E."/>
            <person name="Hilburn K."/>
            <person name="Hua-Van A."/>
            <person name="Jonkers W."/>
            <person name="Kazan K."/>
            <person name="Kodira C.D."/>
            <person name="Koehrsen M."/>
            <person name="Kumar L."/>
            <person name="Lee Y.H."/>
            <person name="Li L."/>
            <person name="Manners J.M."/>
            <person name="Miranda-Saavedra D."/>
            <person name="Mukherjee M."/>
            <person name="Park G."/>
            <person name="Park J."/>
            <person name="Park S.Y."/>
            <person name="Proctor R.H."/>
            <person name="Regev A."/>
            <person name="Ruiz-Roldan M.C."/>
            <person name="Sain D."/>
            <person name="Sakthikumar S."/>
            <person name="Sykes S."/>
            <person name="Schwartz D.C."/>
            <person name="Turgeon B.G."/>
            <person name="Wapinski I."/>
            <person name="Yoder O."/>
            <person name="Young S."/>
            <person name="Zeng Q."/>
            <person name="Zhou S."/>
            <person name="Galagan J."/>
            <person name="Cuomo C.A."/>
            <person name="Kistler H.C."/>
            <person name="Rep M."/>
        </authorList>
    </citation>
    <scope>NUCLEOTIDE SEQUENCE [LARGE SCALE GENOMIC DNA]</scope>
    <source>
        <strain evidence="3">M3125 / FGSC 7600</strain>
    </source>
</reference>
<name>W7MSK2_GIBM7</name>
<proteinExistence type="predicted"/>
<dbReference type="RefSeq" id="XP_018756826.1">
    <property type="nucleotide sequence ID" value="XM_018898866.1"/>
</dbReference>
<keyword evidence="1" id="KW-0175">Coiled coil</keyword>
<dbReference type="VEuPathDB" id="FungiDB:FVEG_09793"/>
<sequence length="203" mass="23418">MPPHNENRVQGVENLSPHQDTSDAIILFRGQFRYLKGGHRGERKTQDKAKLRTAYDTNIEALSRHQTEFERQKVDFEEQLSTQRTQNESILKAKQAADESVKKRQAELTALQEKLELQSSSAKQLMNEIKKKESTINILEATNASQEETLLKAEKELARFQSEQESMQGGNNWYVHRGSGVVNSVMIPPLVHQRRPCYDFYFL</sequence>
<evidence type="ECO:0000313" key="2">
    <source>
        <dbReference type="EMBL" id="EWG50635.1"/>
    </source>
</evidence>